<evidence type="ECO:0000313" key="2">
    <source>
        <dbReference type="EMBL" id="AEV69468.1"/>
    </source>
</evidence>
<organism evidence="2 3">
    <name type="scientific">Acetivibrio clariflavus (strain DSM 19732 / NBRC 101661 / EBR45)</name>
    <name type="common">Clostridium clariflavum</name>
    <dbReference type="NCBI Taxonomy" id="720554"/>
    <lineage>
        <taxon>Bacteria</taxon>
        <taxon>Bacillati</taxon>
        <taxon>Bacillota</taxon>
        <taxon>Clostridia</taxon>
        <taxon>Eubacteriales</taxon>
        <taxon>Oscillospiraceae</taxon>
        <taxon>Acetivibrio</taxon>
    </lineage>
</organism>
<keyword evidence="3" id="KW-1185">Reference proteome</keyword>
<dbReference type="Proteomes" id="UP000005435">
    <property type="component" value="Chromosome"/>
</dbReference>
<sequence>MNDIIKILEKEGPLTGKELYEKTGIDELRLWRYCYKANEITVKTFGKKYLRLDKKIEGYARLSPSIMREFLTYSVVGLNKDIAEIERKAEILHENVKLISKRKYELAYNTVSKIVDFLEDSESIKNNICFMIAGDVVYDMAHSELRPEASSGKLVRGSDLDIIVISRNLADGFLRGLDLAIYKEKGFLIKNPQYMEEIDYVIKDISKAYEQMEFNDFKSMVASKILHEGIFLYGNREIFDDVKKMLVEKNIPEKLSKLEDEAIAHSKAAFKYLLENENELLEEEFTKYFYTKEESEEIF</sequence>
<evidence type="ECO:0000256" key="1">
    <source>
        <dbReference type="SAM" id="Coils"/>
    </source>
</evidence>
<evidence type="ECO:0000313" key="3">
    <source>
        <dbReference type="Proteomes" id="UP000005435"/>
    </source>
</evidence>
<dbReference type="AlphaFoldDB" id="G8LTH3"/>
<dbReference type="EMBL" id="CP003065">
    <property type="protein sequence ID" value="AEV69468.1"/>
    <property type="molecule type" value="Genomic_DNA"/>
</dbReference>
<reference evidence="2 3" key="2">
    <citation type="journal article" date="2012" name="Stand. Genomic Sci.">
        <title>Complete Genome Sequence of Clostridium clariflavum DSM 19732.</title>
        <authorList>
            <person name="Izquierdo J.A."/>
            <person name="Goodwin L."/>
            <person name="Davenport K.W."/>
            <person name="Teshima H."/>
            <person name="Bruce D."/>
            <person name="Detter C."/>
            <person name="Tapia R."/>
            <person name="Han S."/>
            <person name="Land M."/>
            <person name="Hauser L."/>
            <person name="Jeffries C.D."/>
            <person name="Han J."/>
            <person name="Pitluck S."/>
            <person name="Nolan M."/>
            <person name="Chen A."/>
            <person name="Huntemann M."/>
            <person name="Mavromatis K."/>
            <person name="Mikhailova N."/>
            <person name="Liolios K."/>
            <person name="Woyke T."/>
            <person name="Lynd L.R."/>
        </authorList>
    </citation>
    <scope>NUCLEOTIDE SEQUENCE [LARGE SCALE GENOMIC DNA]</scope>
    <source>
        <strain evidence="3">DSM 19732 / NBRC 101661 / EBR45</strain>
    </source>
</reference>
<protein>
    <submittedName>
        <fullName evidence="2">Uncharacterized protein</fullName>
    </submittedName>
</protein>
<keyword evidence="1" id="KW-0175">Coiled coil</keyword>
<dbReference type="RefSeq" id="WP_014256017.1">
    <property type="nucleotide sequence ID" value="NC_016627.1"/>
</dbReference>
<name>G8LTH3_ACECE</name>
<dbReference type="KEGG" id="ccl:Clocl_2921"/>
<proteinExistence type="predicted"/>
<dbReference type="OrthoDB" id="1805196at2"/>
<dbReference type="HOGENOM" id="CLU_1003894_0_0_9"/>
<accession>G8LTH3</accession>
<feature type="coiled-coil region" evidence="1">
    <location>
        <begin position="75"/>
        <end position="102"/>
    </location>
</feature>
<gene>
    <name evidence="2" type="ordered locus">Clocl_2921</name>
</gene>
<dbReference type="eggNOG" id="ENOG502ZBNN">
    <property type="taxonomic scope" value="Bacteria"/>
</dbReference>
<reference evidence="3" key="1">
    <citation type="submission" date="2011-12" db="EMBL/GenBank/DDBJ databases">
        <title>Complete sequence of Clostridium clariflavum DSM 19732.</title>
        <authorList>
            <consortium name="US DOE Joint Genome Institute"/>
            <person name="Lucas S."/>
            <person name="Han J."/>
            <person name="Lapidus A."/>
            <person name="Cheng J.-F."/>
            <person name="Goodwin L."/>
            <person name="Pitluck S."/>
            <person name="Peters L."/>
            <person name="Teshima H."/>
            <person name="Detter J.C."/>
            <person name="Han C."/>
            <person name="Tapia R."/>
            <person name="Land M."/>
            <person name="Hauser L."/>
            <person name="Kyrpides N."/>
            <person name="Ivanova N."/>
            <person name="Pagani I."/>
            <person name="Kitzmiller T."/>
            <person name="Lynd L."/>
            <person name="Izquierdo J."/>
            <person name="Woyke T."/>
        </authorList>
    </citation>
    <scope>NUCLEOTIDE SEQUENCE [LARGE SCALE GENOMIC DNA]</scope>
    <source>
        <strain evidence="3">DSM 19732 / NBRC 101661 / EBR45</strain>
    </source>
</reference>